<dbReference type="Proteomes" id="UP000216020">
    <property type="component" value="Unassembled WGS sequence"/>
</dbReference>
<dbReference type="InterPro" id="IPR006860">
    <property type="entry name" value="FecR"/>
</dbReference>
<dbReference type="OrthoDB" id="1100567at2"/>
<accession>A0A261S1C4</accession>
<reference evidence="4" key="1">
    <citation type="submission" date="2017-05" db="EMBL/GenBank/DDBJ databases">
        <title>Complete and WGS of Bordetella genogroups.</title>
        <authorList>
            <person name="Spilker T."/>
            <person name="Lipuma J."/>
        </authorList>
    </citation>
    <scope>NUCLEOTIDE SEQUENCE [LARGE SCALE GENOMIC DNA]</scope>
    <source>
        <strain evidence="4">AU16122</strain>
    </source>
</reference>
<evidence type="ECO:0000313" key="4">
    <source>
        <dbReference type="Proteomes" id="UP000216020"/>
    </source>
</evidence>
<keyword evidence="4" id="KW-1185">Reference proteome</keyword>
<dbReference type="PANTHER" id="PTHR30273">
    <property type="entry name" value="PERIPLASMIC SIGNAL SENSOR AND SIGMA FACTOR ACTIVATOR FECR-RELATED"/>
    <property type="match status" value="1"/>
</dbReference>
<dbReference type="GO" id="GO:0016989">
    <property type="term" value="F:sigma factor antagonist activity"/>
    <property type="evidence" value="ECO:0007669"/>
    <property type="project" value="TreeGrafter"/>
</dbReference>
<sequence length="334" mass="37173">MADRIPERVVEQAVQWYVRLASGTATQQDRTEFNQWRARHPDHALAWERLENMGSHLQDSTARVASATTHATLARVSLLSKRRRALKHLAWLGLGGAGVYLVQEQVPWRGELAAALSDLRTGTGERRSIVLTDGTTLRMNTATAVDLRFDARQRRVILRGGEIMIATARDPAGRPFVVATADGEMVPVGTRFTVRRDADARRPYTQLAVTEGAVDVRAGDASAATATVRVLAGQEVRFTGSTVEPPFPLREDSQAWTDAMFVAEGMRLDDFLAELGRYRRGRLRCAPEVADLRITGAWPLDVPDATDRILDALERRLPVRVHRYTRYWVTVAPA</sequence>
<dbReference type="Gene3D" id="2.60.120.1440">
    <property type="match status" value="1"/>
</dbReference>
<name>A0A261S1C4_9BORD</name>
<feature type="domain" description="FecR protein" evidence="1">
    <location>
        <begin position="118"/>
        <end position="214"/>
    </location>
</feature>
<dbReference type="PANTHER" id="PTHR30273:SF2">
    <property type="entry name" value="PROTEIN FECR"/>
    <property type="match status" value="1"/>
</dbReference>
<dbReference type="PIRSF" id="PIRSF018266">
    <property type="entry name" value="FecR"/>
    <property type="match status" value="1"/>
</dbReference>
<dbReference type="EMBL" id="NEVM01000005">
    <property type="protein sequence ID" value="OZI31128.1"/>
    <property type="molecule type" value="Genomic_DNA"/>
</dbReference>
<gene>
    <name evidence="3" type="ORF">CAL29_24660</name>
</gene>
<dbReference type="InterPro" id="IPR012373">
    <property type="entry name" value="Ferrdict_sens_TM"/>
</dbReference>
<dbReference type="AlphaFoldDB" id="A0A261S1C4"/>
<comment type="caution">
    <text evidence="3">The sequence shown here is derived from an EMBL/GenBank/DDBJ whole genome shotgun (WGS) entry which is preliminary data.</text>
</comment>
<evidence type="ECO:0008006" key="5">
    <source>
        <dbReference type="Google" id="ProtNLM"/>
    </source>
</evidence>
<evidence type="ECO:0000259" key="2">
    <source>
        <dbReference type="Pfam" id="PF16220"/>
    </source>
</evidence>
<dbReference type="Pfam" id="PF04773">
    <property type="entry name" value="FecR"/>
    <property type="match status" value="1"/>
</dbReference>
<evidence type="ECO:0000313" key="3">
    <source>
        <dbReference type="EMBL" id="OZI31128.1"/>
    </source>
</evidence>
<dbReference type="RefSeq" id="WP_094855541.1">
    <property type="nucleotide sequence ID" value="NZ_NEVM01000005.1"/>
</dbReference>
<feature type="domain" description="FecR N-terminal" evidence="2">
    <location>
        <begin position="11"/>
        <end position="52"/>
    </location>
</feature>
<dbReference type="InterPro" id="IPR032623">
    <property type="entry name" value="FecR_N"/>
</dbReference>
<evidence type="ECO:0000259" key="1">
    <source>
        <dbReference type="Pfam" id="PF04773"/>
    </source>
</evidence>
<protein>
    <recommendedName>
        <fullName evidence="5">Iron dicitrate transport regulator FecR</fullName>
    </recommendedName>
</protein>
<dbReference type="Pfam" id="PF16220">
    <property type="entry name" value="DUF4880"/>
    <property type="match status" value="1"/>
</dbReference>
<organism evidence="3 4">
    <name type="scientific">Bordetella genomosp. 10</name>
    <dbReference type="NCBI Taxonomy" id="1416804"/>
    <lineage>
        <taxon>Bacteria</taxon>
        <taxon>Pseudomonadati</taxon>
        <taxon>Pseudomonadota</taxon>
        <taxon>Betaproteobacteria</taxon>
        <taxon>Burkholderiales</taxon>
        <taxon>Alcaligenaceae</taxon>
        <taxon>Bordetella</taxon>
    </lineage>
</organism>
<proteinExistence type="predicted"/>